<evidence type="ECO:0000256" key="2">
    <source>
        <dbReference type="ARBA" id="ARBA00022723"/>
    </source>
</evidence>
<comment type="similarity">
    <text evidence="7">Belongs to the AKAP95 family.</text>
</comment>
<feature type="domain" description="C2H2 AKAP95-type" evidence="8">
    <location>
        <begin position="6"/>
        <end position="28"/>
    </location>
</feature>
<keyword evidence="9" id="KW-0418">Kinase</keyword>
<evidence type="ECO:0000256" key="5">
    <source>
        <dbReference type="ARBA" id="ARBA00022833"/>
    </source>
</evidence>
<dbReference type="GO" id="GO:0034237">
    <property type="term" value="F:protein kinase A regulatory subunit binding"/>
    <property type="evidence" value="ECO:0007669"/>
    <property type="project" value="TreeGrafter"/>
</dbReference>
<evidence type="ECO:0000259" key="8">
    <source>
        <dbReference type="PROSITE" id="PS51799"/>
    </source>
</evidence>
<feature type="non-terminal residue" evidence="9">
    <location>
        <position position="48"/>
    </location>
</feature>
<keyword evidence="6" id="KW-0539">Nucleus</keyword>
<evidence type="ECO:0000256" key="3">
    <source>
        <dbReference type="ARBA" id="ARBA00022737"/>
    </source>
</evidence>
<protein>
    <submittedName>
        <fullName evidence="9">A-kinase anchor protein 8-like</fullName>
    </submittedName>
</protein>
<dbReference type="GO" id="GO:0016301">
    <property type="term" value="F:kinase activity"/>
    <property type="evidence" value="ECO:0007669"/>
    <property type="project" value="UniProtKB-KW"/>
</dbReference>
<proteinExistence type="inferred from homology"/>
<dbReference type="GO" id="GO:0016363">
    <property type="term" value="C:nuclear matrix"/>
    <property type="evidence" value="ECO:0007669"/>
    <property type="project" value="TreeGrafter"/>
</dbReference>
<dbReference type="AlphaFoldDB" id="A0A091EDN4"/>
<keyword evidence="4 7" id="KW-0863">Zinc-finger</keyword>
<feature type="non-terminal residue" evidence="9">
    <location>
        <position position="1"/>
    </location>
</feature>
<dbReference type="GO" id="GO:0008270">
    <property type="term" value="F:zinc ion binding"/>
    <property type="evidence" value="ECO:0007669"/>
    <property type="project" value="UniProtKB-KW"/>
</dbReference>
<keyword evidence="5" id="KW-0862">Zinc</keyword>
<evidence type="ECO:0000256" key="7">
    <source>
        <dbReference type="PROSITE-ProRule" id="PRU01140"/>
    </source>
</evidence>
<keyword evidence="2" id="KW-0479">Metal-binding</keyword>
<dbReference type="PANTHER" id="PTHR12190">
    <property type="entry name" value="A-KINASE ANCHOR PROTEIN AKAP 8"/>
    <property type="match status" value="1"/>
</dbReference>
<keyword evidence="3" id="KW-0677">Repeat</keyword>
<evidence type="ECO:0000256" key="6">
    <source>
        <dbReference type="ARBA" id="ARBA00023242"/>
    </source>
</evidence>
<evidence type="ECO:0000256" key="4">
    <source>
        <dbReference type="ARBA" id="ARBA00022771"/>
    </source>
</evidence>
<sequence length="48" mass="5801">RIQFVCSLCKFRTFYEEEMGQHLDSKFHREHFQFVGSRLPQQTAPVLQ</sequence>
<accession>A0A091EDN4</accession>
<organism evidence="9 10">
    <name type="scientific">Corvus brachyrhynchos</name>
    <name type="common">American crow</name>
    <dbReference type="NCBI Taxonomy" id="85066"/>
    <lineage>
        <taxon>Eukaryota</taxon>
        <taxon>Metazoa</taxon>
        <taxon>Chordata</taxon>
        <taxon>Craniata</taxon>
        <taxon>Vertebrata</taxon>
        <taxon>Euteleostomi</taxon>
        <taxon>Archelosauria</taxon>
        <taxon>Archosauria</taxon>
        <taxon>Dinosauria</taxon>
        <taxon>Saurischia</taxon>
        <taxon>Theropoda</taxon>
        <taxon>Coelurosauria</taxon>
        <taxon>Aves</taxon>
        <taxon>Neognathae</taxon>
        <taxon>Neoaves</taxon>
        <taxon>Telluraves</taxon>
        <taxon>Australaves</taxon>
        <taxon>Passeriformes</taxon>
        <taxon>Corvoidea</taxon>
        <taxon>Corvidae</taxon>
        <taxon>Corvus</taxon>
    </lineage>
</organism>
<dbReference type="InterPro" id="IPR034736">
    <property type="entry name" value="ZF_C2H2_AKAP95"/>
</dbReference>
<evidence type="ECO:0000313" key="9">
    <source>
        <dbReference type="EMBL" id="KFO54777.1"/>
    </source>
</evidence>
<reference evidence="9 10" key="1">
    <citation type="submission" date="2014-04" db="EMBL/GenBank/DDBJ databases">
        <title>Genome evolution of avian class.</title>
        <authorList>
            <person name="Zhang G."/>
            <person name="Li C."/>
        </authorList>
    </citation>
    <scope>NUCLEOTIDE SEQUENCE [LARGE SCALE GENOMIC DNA]</scope>
    <source>
        <strain evidence="9">BGI_N302</strain>
    </source>
</reference>
<evidence type="ECO:0000313" key="10">
    <source>
        <dbReference type="Proteomes" id="UP000052976"/>
    </source>
</evidence>
<dbReference type="GO" id="GO:0003677">
    <property type="term" value="F:DNA binding"/>
    <property type="evidence" value="ECO:0007669"/>
    <property type="project" value="InterPro"/>
</dbReference>
<comment type="subcellular location">
    <subcellularLocation>
        <location evidence="1">Nucleus</location>
    </subcellularLocation>
</comment>
<evidence type="ECO:0000256" key="1">
    <source>
        <dbReference type="ARBA" id="ARBA00004123"/>
    </source>
</evidence>
<dbReference type="EMBL" id="KK718172">
    <property type="protein sequence ID" value="KFO54777.1"/>
    <property type="molecule type" value="Genomic_DNA"/>
</dbReference>
<dbReference type="STRING" id="85066.A0A091EDN4"/>
<dbReference type="PROSITE" id="PS51799">
    <property type="entry name" value="ZF_C2H2_AKAP95"/>
    <property type="match status" value="1"/>
</dbReference>
<keyword evidence="10" id="KW-1185">Reference proteome</keyword>
<dbReference type="PANTHER" id="PTHR12190:SF4">
    <property type="entry name" value="A-KINASE ANCHOR PROTEIN 8-LIKE"/>
    <property type="match status" value="1"/>
</dbReference>
<dbReference type="InterPro" id="IPR007071">
    <property type="entry name" value="AKAP95"/>
</dbReference>
<gene>
    <name evidence="9" type="ORF">N302_15428</name>
</gene>
<keyword evidence="9" id="KW-0808">Transferase</keyword>
<dbReference type="Proteomes" id="UP000052976">
    <property type="component" value="Unassembled WGS sequence"/>
</dbReference>
<name>A0A091EDN4_CORBR</name>